<dbReference type="PROSITE" id="PS00216">
    <property type="entry name" value="SUGAR_TRANSPORT_1"/>
    <property type="match status" value="1"/>
</dbReference>
<dbReference type="InterPro" id="IPR036259">
    <property type="entry name" value="MFS_trans_sf"/>
</dbReference>
<evidence type="ECO:0000256" key="6">
    <source>
        <dbReference type="ARBA" id="ARBA00022989"/>
    </source>
</evidence>
<evidence type="ECO:0000259" key="9">
    <source>
        <dbReference type="PROSITE" id="PS50850"/>
    </source>
</evidence>
<dbReference type="Proteomes" id="UP000243333">
    <property type="component" value="Unassembled WGS sequence"/>
</dbReference>
<evidence type="ECO:0000256" key="3">
    <source>
        <dbReference type="ARBA" id="ARBA00022448"/>
    </source>
</evidence>
<dbReference type="AlphaFoldDB" id="A0A1G7LVW5"/>
<protein>
    <submittedName>
        <fullName evidence="10">Predicted arabinose efflux permease, MFS family</fullName>
    </submittedName>
</protein>
<dbReference type="PROSITE" id="PS50850">
    <property type="entry name" value="MFS"/>
    <property type="match status" value="1"/>
</dbReference>
<feature type="transmembrane region" description="Helical" evidence="8">
    <location>
        <begin position="68"/>
        <end position="87"/>
    </location>
</feature>
<sequence>MERVMLGVAVGFCWFSLYTYVAILPGYALSLGASYKMVGLITGAYGFTQMALRLPLGVVSDFFGRRKIFIIWGLVFCAVSGFGLWYTDSVWGLLFFRGLAGIAATAWVLHTILFVSYYPADRTPQAMGIINAVSNGGQLLALFLGGLIAMYISERATFLLGAVGGSLGLLVGLFVKDAPVAKPAAVRLGDLFKMAQEPMLALTSLLAMILQLLTYGAIYGFTPVVARKIGVTNFELGMLPALFTVPGVFASFFSGTFFTERVGIRRTLLIGFVLTIIACVAIPYCTSIWELYATQFVSGFGRGLLFPVLMALSLKNIDPAKKTTAMGYFQTVYGAGMFVGPVVCGLIADSFGLVYSFWAIGLILTLGAVSAQWLFNFAAETHHSTFSNMGEPAVNKDKTF</sequence>
<dbReference type="Pfam" id="PF07690">
    <property type="entry name" value="MFS_1"/>
    <property type="match status" value="2"/>
</dbReference>
<dbReference type="InterPro" id="IPR005829">
    <property type="entry name" value="Sugar_transporter_CS"/>
</dbReference>
<feature type="transmembrane region" description="Helical" evidence="8">
    <location>
        <begin position="158"/>
        <end position="178"/>
    </location>
</feature>
<keyword evidence="6 8" id="KW-1133">Transmembrane helix</keyword>
<reference evidence="11" key="1">
    <citation type="submission" date="2016-10" db="EMBL/GenBank/DDBJ databases">
        <authorList>
            <person name="Varghese N."/>
            <person name="Submissions S."/>
        </authorList>
    </citation>
    <scope>NUCLEOTIDE SEQUENCE [LARGE SCALE GENOMIC DNA]</scope>
    <source>
        <strain evidence="11">DSM 23256</strain>
    </source>
</reference>
<dbReference type="InterPro" id="IPR011701">
    <property type="entry name" value="MFS"/>
</dbReference>
<dbReference type="PRINTS" id="PR01035">
    <property type="entry name" value="TCRTETA"/>
</dbReference>
<keyword evidence="5 8" id="KW-0812">Transmembrane</keyword>
<dbReference type="STRING" id="1123285.SAMN05660235_01912"/>
<feature type="transmembrane region" description="Helical" evidence="8">
    <location>
        <begin position="238"/>
        <end position="259"/>
    </location>
</feature>
<gene>
    <name evidence="10" type="ORF">SAMN05660235_01912</name>
</gene>
<feature type="transmembrane region" description="Helical" evidence="8">
    <location>
        <begin position="129"/>
        <end position="152"/>
    </location>
</feature>
<feature type="domain" description="Major facilitator superfamily (MFS) profile" evidence="9">
    <location>
        <begin position="1"/>
        <end position="379"/>
    </location>
</feature>
<dbReference type="OrthoDB" id="9607at2"/>
<dbReference type="InterPro" id="IPR050189">
    <property type="entry name" value="MFS_Efflux_Transporters"/>
</dbReference>
<evidence type="ECO:0000256" key="5">
    <source>
        <dbReference type="ARBA" id="ARBA00022692"/>
    </source>
</evidence>
<dbReference type="GO" id="GO:0022857">
    <property type="term" value="F:transmembrane transporter activity"/>
    <property type="evidence" value="ECO:0007669"/>
    <property type="project" value="InterPro"/>
</dbReference>
<dbReference type="EMBL" id="FNBU01000014">
    <property type="protein sequence ID" value="SDF53635.1"/>
    <property type="molecule type" value="Genomic_DNA"/>
</dbReference>
<dbReference type="InterPro" id="IPR001958">
    <property type="entry name" value="Tet-R_TetA/multi-R_MdtG-like"/>
</dbReference>
<dbReference type="Gene3D" id="1.20.1720.10">
    <property type="entry name" value="Multidrug resistance protein D"/>
    <property type="match status" value="1"/>
</dbReference>
<proteinExistence type="inferred from homology"/>
<evidence type="ECO:0000256" key="1">
    <source>
        <dbReference type="ARBA" id="ARBA00004651"/>
    </source>
</evidence>
<keyword evidence="3" id="KW-0813">Transport</keyword>
<comment type="similarity">
    <text evidence="2">Belongs to the major facilitator superfamily. TCR/Tet family.</text>
</comment>
<comment type="subcellular location">
    <subcellularLocation>
        <location evidence="1">Cell membrane</location>
        <topology evidence="1">Multi-pass membrane protein</topology>
    </subcellularLocation>
</comment>
<keyword evidence="4" id="KW-1003">Cell membrane</keyword>
<dbReference type="InterPro" id="IPR020846">
    <property type="entry name" value="MFS_dom"/>
</dbReference>
<dbReference type="CDD" id="cd17490">
    <property type="entry name" value="MFS_YxlH_like"/>
    <property type="match status" value="1"/>
</dbReference>
<feature type="transmembrane region" description="Helical" evidence="8">
    <location>
        <begin position="93"/>
        <end position="117"/>
    </location>
</feature>
<organism evidence="10 11">
    <name type="scientific">Sporolituus thermophilus DSM 23256</name>
    <dbReference type="NCBI Taxonomy" id="1123285"/>
    <lineage>
        <taxon>Bacteria</taxon>
        <taxon>Bacillati</taxon>
        <taxon>Bacillota</taxon>
        <taxon>Negativicutes</taxon>
        <taxon>Selenomonadales</taxon>
        <taxon>Sporomusaceae</taxon>
        <taxon>Sporolituus</taxon>
    </lineage>
</organism>
<dbReference type="RefSeq" id="WP_093690290.1">
    <property type="nucleotide sequence ID" value="NZ_FNBU01000014.1"/>
</dbReference>
<evidence type="ECO:0000313" key="10">
    <source>
        <dbReference type="EMBL" id="SDF53635.1"/>
    </source>
</evidence>
<dbReference type="GO" id="GO:0005886">
    <property type="term" value="C:plasma membrane"/>
    <property type="evidence" value="ECO:0007669"/>
    <property type="project" value="UniProtKB-SubCell"/>
</dbReference>
<feature type="transmembrane region" description="Helical" evidence="8">
    <location>
        <begin position="37"/>
        <end position="56"/>
    </location>
</feature>
<dbReference type="Gene3D" id="1.20.1250.20">
    <property type="entry name" value="MFS general substrate transporter like domains"/>
    <property type="match status" value="1"/>
</dbReference>
<feature type="transmembrane region" description="Helical" evidence="8">
    <location>
        <begin position="268"/>
        <end position="289"/>
    </location>
</feature>
<dbReference type="SUPFAM" id="SSF103473">
    <property type="entry name" value="MFS general substrate transporter"/>
    <property type="match status" value="1"/>
</dbReference>
<feature type="transmembrane region" description="Helical" evidence="8">
    <location>
        <begin position="326"/>
        <end position="348"/>
    </location>
</feature>
<keyword evidence="11" id="KW-1185">Reference proteome</keyword>
<feature type="transmembrane region" description="Helical" evidence="8">
    <location>
        <begin position="354"/>
        <end position="375"/>
    </location>
</feature>
<evidence type="ECO:0000313" key="11">
    <source>
        <dbReference type="Proteomes" id="UP000243333"/>
    </source>
</evidence>
<accession>A0A1G7LVW5</accession>
<keyword evidence="7 8" id="KW-0472">Membrane</keyword>
<evidence type="ECO:0000256" key="4">
    <source>
        <dbReference type="ARBA" id="ARBA00022475"/>
    </source>
</evidence>
<feature type="transmembrane region" description="Helical" evidence="8">
    <location>
        <begin position="199"/>
        <end position="218"/>
    </location>
</feature>
<evidence type="ECO:0000256" key="2">
    <source>
        <dbReference type="ARBA" id="ARBA00007520"/>
    </source>
</evidence>
<evidence type="ECO:0000256" key="7">
    <source>
        <dbReference type="ARBA" id="ARBA00023136"/>
    </source>
</evidence>
<evidence type="ECO:0000256" key="8">
    <source>
        <dbReference type="SAM" id="Phobius"/>
    </source>
</evidence>
<dbReference type="PANTHER" id="PTHR43124:SF3">
    <property type="entry name" value="CHLORAMPHENICOL EFFLUX PUMP RV0191"/>
    <property type="match status" value="1"/>
</dbReference>
<dbReference type="PANTHER" id="PTHR43124">
    <property type="entry name" value="PURINE EFFLUX PUMP PBUE"/>
    <property type="match status" value="1"/>
</dbReference>
<name>A0A1G7LVW5_9FIRM</name>